<dbReference type="EMBL" id="CP109083">
    <property type="protein sequence ID" value="WSB08380.1"/>
    <property type="molecule type" value="Genomic_DNA"/>
</dbReference>
<dbReference type="RefSeq" id="WP_326705227.1">
    <property type="nucleotide sequence ID" value="NZ_CP108861.1"/>
</dbReference>
<keyword evidence="2" id="KW-1185">Reference proteome</keyword>
<sequence>MISQIPADTRRLLLIACTVTALVAGAIGAFAAQSVRPDCSFSVLSLTSESGSSAEQEEAIERAYWQTVAAGNCAPPHARWQFWRG</sequence>
<dbReference type="Proteomes" id="UP001356428">
    <property type="component" value="Chromosome"/>
</dbReference>
<reference evidence="1 2" key="1">
    <citation type="submission" date="2022-10" db="EMBL/GenBank/DDBJ databases">
        <title>The complete genomes of actinobacterial strains from the NBC collection.</title>
        <authorList>
            <person name="Joergensen T.S."/>
            <person name="Alvarez Arevalo M."/>
            <person name="Sterndorff E.B."/>
            <person name="Faurdal D."/>
            <person name="Vuksanovic O."/>
            <person name="Mourched A.-S."/>
            <person name="Charusanti P."/>
            <person name="Shaw S."/>
            <person name="Blin K."/>
            <person name="Weber T."/>
        </authorList>
    </citation>
    <scope>NUCLEOTIDE SEQUENCE [LARGE SCALE GENOMIC DNA]</scope>
    <source>
        <strain evidence="1 2">NBC 01792</strain>
    </source>
</reference>
<accession>A0ABZ1EW59</accession>
<proteinExistence type="predicted"/>
<gene>
    <name evidence="1" type="ORF">OG849_14505</name>
</gene>
<name>A0ABZ1EW59_9ACTN</name>
<evidence type="ECO:0000313" key="1">
    <source>
        <dbReference type="EMBL" id="WSB08380.1"/>
    </source>
</evidence>
<protein>
    <submittedName>
        <fullName evidence="1">Uncharacterized protein</fullName>
    </submittedName>
</protein>
<organism evidence="1 2">
    <name type="scientific">Streptomyces cyaneofuscatus</name>
    <dbReference type="NCBI Taxonomy" id="66883"/>
    <lineage>
        <taxon>Bacteria</taxon>
        <taxon>Bacillati</taxon>
        <taxon>Actinomycetota</taxon>
        <taxon>Actinomycetes</taxon>
        <taxon>Kitasatosporales</taxon>
        <taxon>Streptomycetaceae</taxon>
        <taxon>Streptomyces</taxon>
    </lineage>
</organism>
<evidence type="ECO:0000313" key="2">
    <source>
        <dbReference type="Proteomes" id="UP001356428"/>
    </source>
</evidence>